<dbReference type="PROSITE" id="PS50404">
    <property type="entry name" value="GST_NTER"/>
    <property type="match status" value="1"/>
</dbReference>
<evidence type="ECO:0000259" key="3">
    <source>
        <dbReference type="PROSITE" id="PS50405"/>
    </source>
</evidence>
<organism evidence="4 5">
    <name type="scientific">Sphingomonas rubra</name>
    <dbReference type="NCBI Taxonomy" id="634430"/>
    <lineage>
        <taxon>Bacteria</taxon>
        <taxon>Pseudomonadati</taxon>
        <taxon>Pseudomonadota</taxon>
        <taxon>Alphaproteobacteria</taxon>
        <taxon>Sphingomonadales</taxon>
        <taxon>Sphingomonadaceae</taxon>
        <taxon>Sphingomonas</taxon>
    </lineage>
</organism>
<dbReference type="CDD" id="cd03042">
    <property type="entry name" value="GST_N_Zeta"/>
    <property type="match status" value="1"/>
</dbReference>
<dbReference type="GO" id="GO:0005737">
    <property type="term" value="C:cytoplasm"/>
    <property type="evidence" value="ECO:0007669"/>
    <property type="project" value="InterPro"/>
</dbReference>
<reference evidence="4 5" key="1">
    <citation type="submission" date="2016-10" db="EMBL/GenBank/DDBJ databases">
        <authorList>
            <person name="de Groot N.N."/>
        </authorList>
    </citation>
    <scope>NUCLEOTIDE SEQUENCE [LARGE SCALE GENOMIC DNA]</scope>
    <source>
        <strain evidence="4 5">CGMCC 1.9113</strain>
    </source>
</reference>
<dbReference type="SUPFAM" id="SSF47616">
    <property type="entry name" value="GST C-terminal domain-like"/>
    <property type="match status" value="1"/>
</dbReference>
<dbReference type="PANTHER" id="PTHR42673:SF21">
    <property type="entry name" value="GLUTATHIONE S-TRANSFERASE YFCF"/>
    <property type="match status" value="1"/>
</dbReference>
<feature type="domain" description="GST C-terminal" evidence="3">
    <location>
        <begin position="87"/>
        <end position="210"/>
    </location>
</feature>
<evidence type="ECO:0000256" key="1">
    <source>
        <dbReference type="ARBA" id="ARBA00010007"/>
    </source>
</evidence>
<dbReference type="Proteomes" id="UP000199586">
    <property type="component" value="Unassembled WGS sequence"/>
</dbReference>
<keyword evidence="4" id="KW-0413">Isomerase</keyword>
<evidence type="ECO:0000259" key="2">
    <source>
        <dbReference type="PROSITE" id="PS50404"/>
    </source>
</evidence>
<accession>A0A1I5TY44</accession>
<proteinExistence type="inferred from homology"/>
<dbReference type="EMBL" id="FOXP01000009">
    <property type="protein sequence ID" value="SFP87547.1"/>
    <property type="molecule type" value="Genomic_DNA"/>
</dbReference>
<dbReference type="PANTHER" id="PTHR42673">
    <property type="entry name" value="MALEYLACETOACETATE ISOMERASE"/>
    <property type="match status" value="1"/>
</dbReference>
<sequence length="210" mass="22739">MTLTLHGYWRSGTSYRVRLALALKNIPYQQATHDLRRGGQRAPDYLALQPQGLVPALDTGDAVLTQSPAILEWLEERYPDPPLLPADPTDRAIVRAMAALIACDIHPLNNLRVLTALRTDFAADEAQVNAWIARWIATGFAALETMVQRHGAGFAFGDTPTLADCHLVPQLYAAERFAVDLAPYSALVAAGARLRALAPSAHPDAQPDAG</sequence>
<dbReference type="Pfam" id="PF13410">
    <property type="entry name" value="GST_C_2"/>
    <property type="match status" value="1"/>
</dbReference>
<dbReference type="InterPro" id="IPR036249">
    <property type="entry name" value="Thioredoxin-like_sf"/>
</dbReference>
<gene>
    <name evidence="4" type="ORF">SAMN04488241_109134</name>
</gene>
<dbReference type="Gene3D" id="3.40.30.10">
    <property type="entry name" value="Glutaredoxin"/>
    <property type="match status" value="1"/>
</dbReference>
<protein>
    <submittedName>
        <fullName evidence="4">Maleylpyruvate isomerase</fullName>
    </submittedName>
</protein>
<dbReference type="InterPro" id="IPR004045">
    <property type="entry name" value="Glutathione_S-Trfase_N"/>
</dbReference>
<dbReference type="OrthoDB" id="509852at2"/>
<dbReference type="AlphaFoldDB" id="A0A1I5TY44"/>
<dbReference type="Gene3D" id="1.20.1050.10">
    <property type="match status" value="1"/>
</dbReference>
<keyword evidence="5" id="KW-1185">Reference proteome</keyword>
<dbReference type="Pfam" id="PF13409">
    <property type="entry name" value="GST_N_2"/>
    <property type="match status" value="1"/>
</dbReference>
<name>A0A1I5TY44_9SPHN</name>
<dbReference type="GO" id="GO:0016034">
    <property type="term" value="F:maleylacetoacetate isomerase activity"/>
    <property type="evidence" value="ECO:0007669"/>
    <property type="project" value="TreeGrafter"/>
</dbReference>
<dbReference type="InterPro" id="IPR010987">
    <property type="entry name" value="Glutathione-S-Trfase_C-like"/>
</dbReference>
<evidence type="ECO:0000313" key="5">
    <source>
        <dbReference type="Proteomes" id="UP000199586"/>
    </source>
</evidence>
<dbReference type="InterPro" id="IPR036282">
    <property type="entry name" value="Glutathione-S-Trfase_C_sf"/>
</dbReference>
<dbReference type="GO" id="GO:0006749">
    <property type="term" value="P:glutathione metabolic process"/>
    <property type="evidence" value="ECO:0007669"/>
    <property type="project" value="TreeGrafter"/>
</dbReference>
<dbReference type="CDD" id="cd03191">
    <property type="entry name" value="GST_C_Zeta"/>
    <property type="match status" value="1"/>
</dbReference>
<dbReference type="RefSeq" id="WP_093333918.1">
    <property type="nucleotide sequence ID" value="NZ_FOXP01000009.1"/>
</dbReference>
<evidence type="ECO:0000313" key="4">
    <source>
        <dbReference type="EMBL" id="SFP87547.1"/>
    </source>
</evidence>
<dbReference type="SFLD" id="SFLDS00019">
    <property type="entry name" value="Glutathione_Transferase_(cytos"/>
    <property type="match status" value="1"/>
</dbReference>
<feature type="domain" description="GST N-terminal" evidence="2">
    <location>
        <begin position="1"/>
        <end position="82"/>
    </location>
</feature>
<dbReference type="STRING" id="634430.SAMN04488241_109134"/>
<dbReference type="InterPro" id="IPR034333">
    <property type="entry name" value="GST_Zeta_N"/>
</dbReference>
<dbReference type="NCBIfam" id="TIGR01262">
    <property type="entry name" value="maiA"/>
    <property type="match status" value="1"/>
</dbReference>
<dbReference type="InterPro" id="IPR005955">
    <property type="entry name" value="GST_Zeta"/>
</dbReference>
<comment type="similarity">
    <text evidence="1">Belongs to the GST superfamily. Zeta family.</text>
</comment>
<dbReference type="SFLD" id="SFLDG00358">
    <property type="entry name" value="Main_(cytGST)"/>
    <property type="match status" value="1"/>
</dbReference>
<dbReference type="SUPFAM" id="SSF52833">
    <property type="entry name" value="Thioredoxin-like"/>
    <property type="match status" value="1"/>
</dbReference>
<dbReference type="InterPro" id="IPR034330">
    <property type="entry name" value="GST_Zeta_C"/>
</dbReference>
<dbReference type="GO" id="GO:0006559">
    <property type="term" value="P:L-phenylalanine catabolic process"/>
    <property type="evidence" value="ECO:0007669"/>
    <property type="project" value="TreeGrafter"/>
</dbReference>
<dbReference type="PROSITE" id="PS50405">
    <property type="entry name" value="GST_CTER"/>
    <property type="match status" value="1"/>
</dbReference>
<dbReference type="InterPro" id="IPR040079">
    <property type="entry name" value="Glutathione_S-Trfase"/>
</dbReference>
<keyword evidence="4" id="KW-0670">Pyruvate</keyword>
<dbReference type="GO" id="GO:0004364">
    <property type="term" value="F:glutathione transferase activity"/>
    <property type="evidence" value="ECO:0007669"/>
    <property type="project" value="TreeGrafter"/>
</dbReference>